<dbReference type="PANTHER" id="PTHR24559:SF430">
    <property type="entry name" value="RNA-DIRECTED DNA POLYMERASE"/>
    <property type="match status" value="1"/>
</dbReference>
<dbReference type="InterPro" id="IPR043128">
    <property type="entry name" value="Rev_trsase/Diguanyl_cyclase"/>
</dbReference>
<feature type="domain" description="Reverse transcriptase" evidence="2">
    <location>
        <begin position="495"/>
        <end position="674"/>
    </location>
</feature>
<feature type="non-terminal residue" evidence="3">
    <location>
        <position position="906"/>
    </location>
</feature>
<dbReference type="Pfam" id="PF17919">
    <property type="entry name" value="RT_RNaseH_2"/>
    <property type="match status" value="1"/>
</dbReference>
<gene>
    <name evidence="3" type="ORF">SHERM_16427</name>
</gene>
<dbReference type="InterPro" id="IPR043502">
    <property type="entry name" value="DNA/RNA_pol_sf"/>
</dbReference>
<feature type="non-terminal residue" evidence="3">
    <location>
        <position position="1"/>
    </location>
</feature>
<dbReference type="PROSITE" id="PS50878">
    <property type="entry name" value="RT_POL"/>
    <property type="match status" value="1"/>
</dbReference>
<organism evidence="3 4">
    <name type="scientific">Striga hermonthica</name>
    <name type="common">Purple witchweed</name>
    <name type="synonym">Buchnera hermonthica</name>
    <dbReference type="NCBI Taxonomy" id="68872"/>
    <lineage>
        <taxon>Eukaryota</taxon>
        <taxon>Viridiplantae</taxon>
        <taxon>Streptophyta</taxon>
        <taxon>Embryophyta</taxon>
        <taxon>Tracheophyta</taxon>
        <taxon>Spermatophyta</taxon>
        <taxon>Magnoliopsida</taxon>
        <taxon>eudicotyledons</taxon>
        <taxon>Gunneridae</taxon>
        <taxon>Pentapetalae</taxon>
        <taxon>asterids</taxon>
        <taxon>lamiids</taxon>
        <taxon>Lamiales</taxon>
        <taxon>Orobanchaceae</taxon>
        <taxon>Buchnereae</taxon>
        <taxon>Striga</taxon>
    </lineage>
</organism>
<dbReference type="InterPro" id="IPR000477">
    <property type="entry name" value="RT_dom"/>
</dbReference>
<dbReference type="CDD" id="cd01647">
    <property type="entry name" value="RT_LTR"/>
    <property type="match status" value="2"/>
</dbReference>
<dbReference type="InterPro" id="IPR041577">
    <property type="entry name" value="RT_RNaseH_2"/>
</dbReference>
<dbReference type="AlphaFoldDB" id="A0A9N7MUS8"/>
<evidence type="ECO:0000259" key="2">
    <source>
        <dbReference type="PROSITE" id="PS50878"/>
    </source>
</evidence>
<dbReference type="EMBL" id="CACSLK010014277">
    <property type="protein sequence ID" value="CAA0816561.1"/>
    <property type="molecule type" value="Genomic_DNA"/>
</dbReference>
<comment type="caution">
    <text evidence="3">The sequence shown here is derived from an EMBL/GenBank/DDBJ whole genome shotgun (WGS) entry which is preliminary data.</text>
</comment>
<evidence type="ECO:0000256" key="1">
    <source>
        <dbReference type="SAM" id="MobiDB-lite"/>
    </source>
</evidence>
<dbReference type="PANTHER" id="PTHR24559">
    <property type="entry name" value="TRANSPOSON TY3-I GAG-POL POLYPROTEIN"/>
    <property type="match status" value="1"/>
</dbReference>
<dbReference type="SUPFAM" id="SSF56672">
    <property type="entry name" value="DNA/RNA polymerases"/>
    <property type="match status" value="2"/>
</dbReference>
<proteinExistence type="predicted"/>
<feature type="region of interest" description="Disordered" evidence="1">
    <location>
        <begin position="86"/>
        <end position="111"/>
    </location>
</feature>
<name>A0A9N7MUS8_STRHE</name>
<dbReference type="Pfam" id="PF00078">
    <property type="entry name" value="RVT_1"/>
    <property type="match status" value="2"/>
</dbReference>
<dbReference type="OrthoDB" id="542221at2759"/>
<dbReference type="Proteomes" id="UP001153555">
    <property type="component" value="Unassembled WGS sequence"/>
</dbReference>
<evidence type="ECO:0000313" key="3">
    <source>
        <dbReference type="EMBL" id="CAA0816561.1"/>
    </source>
</evidence>
<dbReference type="Gene3D" id="3.30.70.270">
    <property type="match status" value="3"/>
</dbReference>
<feature type="compositionally biased region" description="Basic and acidic residues" evidence="1">
    <location>
        <begin position="87"/>
        <end position="111"/>
    </location>
</feature>
<dbReference type="InterPro" id="IPR053134">
    <property type="entry name" value="RNA-dir_DNA_polymerase"/>
</dbReference>
<accession>A0A9N7MUS8</accession>
<reference evidence="3" key="1">
    <citation type="submission" date="2019-12" db="EMBL/GenBank/DDBJ databases">
        <authorList>
            <person name="Scholes J."/>
        </authorList>
    </citation>
    <scope>NUCLEOTIDE SEQUENCE</scope>
</reference>
<sequence>APLGETTLAVVLGEGDLRKVKMIRFVVVDVESAYNVILGRPALNAFQAVVSTYHMKLKFPVGSRVGEARGNQKLSRTCYQIAVRTNQRAEGKEGKKPMMSEKRPRNSDLEPHGELMEIQIGETEEQTTKVGKDLEVELRSQLIALLKEFRDVFAFTPEELTGIDPAVMEHKLNVDPLRKPVKQRLRRHGEEIDKAIEVEVDKLLRAGHVKEIQFPEWISNTVMVRKALNKWRMCIDFRDLNLACPKDHYPLPRIDQLVDSTAGCELLSMMDASQGYHQIPLCPEDQSKVSFVTSKGTYCYVVMPFGLKNAGATYQRLMDRMFKSQIGRNIEVYVDDILVKSKISSSHPDDFRETFQTLRTFGMKLNPNKCAFGVKAGRFLGYVVTEHGIEVNREKVKAILDMAPPRSIRDVQVLTGRIAGLSRFIARAAEKSFPFFKEFRDIFAFSPKELTGIDPDVMEHKLNVDPLKKPVKQRLRHHGAEIDKAIEVEVDELLKAKHIKEIQFPEWISNTVMVRKALNKWRMCIDFRDLNLACPKDHYPLPRIDQLVDSTAGCQLLSMMDASQGYHQIPLAPEDQSKVSFVTSKGTYCYVVMPFGLKNAGATYQRLMDRMSKSQIGRNMEVYMDDILVKSRSSISHVEDLRETFTTLRTFGMKLNPSKCAFGVRAGRFLGYVVTERGIEVNKDKVQAILDMTPPKNVREVQVLTGRIAGLSRFIARAAERSFPFFRLLKKKAFQWGDEAQMAFEKLKEFLSKLPLLTKPEPGDELVLYISVGIFSLSSVLLREAEGAQQPIYYTSRVLHGAEARYSEVEKAALTLVLTARKLRPYFLNHVIVVRTNFHLGETLGRPTLSGRLVKWAVELSEFSIKYEPRRAIKAQALADFIQEWTKGASKKWMMHVDGSSSAKGS</sequence>
<evidence type="ECO:0000313" key="4">
    <source>
        <dbReference type="Proteomes" id="UP001153555"/>
    </source>
</evidence>
<dbReference type="Gene3D" id="3.10.10.10">
    <property type="entry name" value="HIV Type 1 Reverse Transcriptase, subunit A, domain 1"/>
    <property type="match status" value="2"/>
</dbReference>
<keyword evidence="4" id="KW-1185">Reference proteome</keyword>
<protein>
    <recommendedName>
        <fullName evidence="2">Reverse transcriptase domain-containing protein</fullName>
    </recommendedName>
</protein>